<dbReference type="InterPro" id="IPR016024">
    <property type="entry name" value="ARM-type_fold"/>
</dbReference>
<dbReference type="SUPFAM" id="SSF48371">
    <property type="entry name" value="ARM repeat"/>
    <property type="match status" value="1"/>
</dbReference>
<evidence type="ECO:0000256" key="2">
    <source>
        <dbReference type="SAM" id="MobiDB-lite"/>
    </source>
</evidence>
<feature type="domain" description="Wings apart-like protein C-terminal" evidence="3">
    <location>
        <begin position="180"/>
        <end position="517"/>
    </location>
</feature>
<dbReference type="Proteomes" id="UP000247810">
    <property type="component" value="Unassembled WGS sequence"/>
</dbReference>
<feature type="compositionally biased region" description="Basic and acidic residues" evidence="2">
    <location>
        <begin position="97"/>
        <end position="108"/>
    </location>
</feature>
<dbReference type="VEuPathDB" id="FungiDB:BO71DRAFT_338713"/>
<comment type="similarity">
    <text evidence="1">Belongs to the WAPL family.</text>
</comment>
<reference evidence="4 5" key="1">
    <citation type="submission" date="2018-02" db="EMBL/GenBank/DDBJ databases">
        <title>The genomes of Aspergillus section Nigri reveals drivers in fungal speciation.</title>
        <authorList>
            <consortium name="DOE Joint Genome Institute"/>
            <person name="Vesth T.C."/>
            <person name="Nybo J."/>
            <person name="Theobald S."/>
            <person name="Brandl J."/>
            <person name="Frisvad J.C."/>
            <person name="Nielsen K.F."/>
            <person name="Lyhne E.K."/>
            <person name="Kogle M.E."/>
            <person name="Kuo A."/>
            <person name="Riley R."/>
            <person name="Clum A."/>
            <person name="Nolan M."/>
            <person name="Lipzen A."/>
            <person name="Salamov A."/>
            <person name="Henrissat B."/>
            <person name="Wiebenga A."/>
            <person name="De vries R.P."/>
            <person name="Grigoriev I.V."/>
            <person name="Mortensen U.H."/>
            <person name="Andersen M.R."/>
            <person name="Baker S.E."/>
        </authorList>
    </citation>
    <scope>NUCLEOTIDE SEQUENCE [LARGE SCALE GENOMIC DNA]</scope>
    <source>
        <strain evidence="4 5">CBS 707.79</strain>
    </source>
</reference>
<dbReference type="STRING" id="1448320.A0A319DKA7"/>
<proteinExistence type="inferred from homology"/>
<feature type="region of interest" description="Disordered" evidence="2">
    <location>
        <begin position="143"/>
        <end position="181"/>
    </location>
</feature>
<evidence type="ECO:0000313" key="4">
    <source>
        <dbReference type="EMBL" id="PYH88498.1"/>
    </source>
</evidence>
<dbReference type="EMBL" id="KZ826087">
    <property type="protein sequence ID" value="PYH88498.1"/>
    <property type="molecule type" value="Genomic_DNA"/>
</dbReference>
<name>A0A319DKA7_9EURO</name>
<dbReference type="InterPro" id="IPR022771">
    <property type="entry name" value="WAPL_C"/>
</dbReference>
<protein>
    <recommendedName>
        <fullName evidence="3">Wings apart-like protein C-terminal domain-containing protein</fullName>
    </recommendedName>
</protein>
<feature type="region of interest" description="Disordered" evidence="2">
    <location>
        <begin position="1"/>
        <end position="36"/>
    </location>
</feature>
<dbReference type="PANTHER" id="PTHR22100:SF13">
    <property type="entry name" value="WINGS APART-LIKE PROTEIN HOMOLOG"/>
    <property type="match status" value="1"/>
</dbReference>
<feature type="compositionally biased region" description="Polar residues" evidence="2">
    <location>
        <begin position="52"/>
        <end position="68"/>
    </location>
</feature>
<dbReference type="Gene3D" id="1.25.10.10">
    <property type="entry name" value="Leucine-rich Repeat Variant"/>
    <property type="match status" value="2"/>
</dbReference>
<feature type="compositionally biased region" description="Polar residues" evidence="2">
    <location>
        <begin position="16"/>
        <end position="31"/>
    </location>
</feature>
<sequence length="642" mass="71065">MCPDLDELATDAIPTIGNQEITESQSPSSVLFSEIGGRKPSRKRLVDLLDGTGNSTRPKLANSGSISVESRCLSGSDHAPKASFPRLKPTQTPLELKPFHTDNTRKSDTPNLSGLRGSRVTYARQRSFLGDSMRMTAIDDGDVLAPSLGSGETSHSYISHQHEQQRTPTPDDEEEKDSRPVRSIHELRQAGDNARFQESVEVIFEEIEDSSNSSSGICNGFAQLCLKLSEPAFVRRFSEYGFIERLVRCIKSNQDVVSTSLALCAYRMVCLGGSFSHTSLRSFWTKILKIYPMLLTNNDNILSLATGPTTKLSKTTQESLKEALPHISSIIFEQELSLEFSPCLVTLSCIQFCLNTFLIKGDNIGPLPAALLDRIVELLISNGKDSKSPSSSEGSQLMTVAFLVLENYTMLSGALGFDHCYYSRVLFQHHDRFIGFGRETRNHQISTLYTRVILNLTNNDPSLCEEVATSDMVPNLVKIAIAEFPDVPKNPSMEENNPFNAVILALGILINLSEQSEMSRASFLKPAHNSVSLLQLLLQHFSSGVSYIEKAGTVPEIHYNVVIGYLSIVLVTLCLNQEAASQVKESMSGRGLTLALSTAEEFLQYHQKVDQDSQLFETRGREIKPTTRLKNVLSQIRHNVHL</sequence>
<feature type="region of interest" description="Disordered" evidence="2">
    <location>
        <begin position="48"/>
        <end position="118"/>
    </location>
</feature>
<evidence type="ECO:0000256" key="1">
    <source>
        <dbReference type="ARBA" id="ARBA00006854"/>
    </source>
</evidence>
<accession>A0A319DKA7</accession>
<dbReference type="OrthoDB" id="5976022at2759"/>
<organism evidence="4 5">
    <name type="scientific">Aspergillus ellipticus CBS 707.79</name>
    <dbReference type="NCBI Taxonomy" id="1448320"/>
    <lineage>
        <taxon>Eukaryota</taxon>
        <taxon>Fungi</taxon>
        <taxon>Dikarya</taxon>
        <taxon>Ascomycota</taxon>
        <taxon>Pezizomycotina</taxon>
        <taxon>Eurotiomycetes</taxon>
        <taxon>Eurotiomycetidae</taxon>
        <taxon>Eurotiales</taxon>
        <taxon>Aspergillaceae</taxon>
        <taxon>Aspergillus</taxon>
        <taxon>Aspergillus subgen. Circumdati</taxon>
    </lineage>
</organism>
<evidence type="ECO:0000313" key="5">
    <source>
        <dbReference type="Proteomes" id="UP000247810"/>
    </source>
</evidence>
<dbReference type="Pfam" id="PF07814">
    <property type="entry name" value="WAPL"/>
    <property type="match status" value="1"/>
</dbReference>
<gene>
    <name evidence="4" type="ORF">BO71DRAFT_338713</name>
</gene>
<dbReference type="InterPro" id="IPR011989">
    <property type="entry name" value="ARM-like"/>
</dbReference>
<feature type="compositionally biased region" description="Polar residues" evidence="2">
    <location>
        <begin position="150"/>
        <end position="159"/>
    </location>
</feature>
<keyword evidence="5" id="KW-1185">Reference proteome</keyword>
<dbReference type="AlphaFoldDB" id="A0A319DKA7"/>
<evidence type="ECO:0000259" key="3">
    <source>
        <dbReference type="Pfam" id="PF07814"/>
    </source>
</evidence>
<dbReference type="InterPro" id="IPR039874">
    <property type="entry name" value="WAPL"/>
</dbReference>
<dbReference type="PANTHER" id="PTHR22100">
    <property type="entry name" value="WINGS APART-LIKE PROTEIN HOMOLOG"/>
    <property type="match status" value="1"/>
</dbReference>